<sequence>MMMMMMLKAQNFRQRSGLKMEIVFAADAVGGETIRAESRAGIAFELAIFLGRGGDDNEGVLGGTSRGGKTRTWTCCICKLKYPSSSSTPGHTLSK</sequence>
<protein>
    <submittedName>
        <fullName evidence="1">Uncharacterized protein</fullName>
    </submittedName>
</protein>
<name>A0A5N5EV23_9ROSA</name>
<comment type="caution">
    <text evidence="1">The sequence shown here is derived from an EMBL/GenBank/DDBJ whole genome shotgun (WGS) entry which is preliminary data.</text>
</comment>
<evidence type="ECO:0000313" key="1">
    <source>
        <dbReference type="EMBL" id="KAB2594655.1"/>
    </source>
</evidence>
<reference evidence="2" key="2">
    <citation type="submission" date="2019-10" db="EMBL/GenBank/DDBJ databases">
        <title>A de novo genome assembly of a pear dwarfing rootstock.</title>
        <authorList>
            <person name="Wang F."/>
            <person name="Wang J."/>
            <person name="Li S."/>
            <person name="Zhang Y."/>
            <person name="Fang M."/>
            <person name="Ma L."/>
            <person name="Zhao Y."/>
            <person name="Jiang S."/>
        </authorList>
    </citation>
    <scope>NUCLEOTIDE SEQUENCE [LARGE SCALE GENOMIC DNA]</scope>
</reference>
<accession>A0A5N5EV23</accession>
<organism evidence="1 2">
    <name type="scientific">Pyrus ussuriensis x Pyrus communis</name>
    <dbReference type="NCBI Taxonomy" id="2448454"/>
    <lineage>
        <taxon>Eukaryota</taxon>
        <taxon>Viridiplantae</taxon>
        <taxon>Streptophyta</taxon>
        <taxon>Embryophyta</taxon>
        <taxon>Tracheophyta</taxon>
        <taxon>Spermatophyta</taxon>
        <taxon>Magnoliopsida</taxon>
        <taxon>eudicotyledons</taxon>
        <taxon>Gunneridae</taxon>
        <taxon>Pentapetalae</taxon>
        <taxon>rosids</taxon>
        <taxon>fabids</taxon>
        <taxon>Rosales</taxon>
        <taxon>Rosaceae</taxon>
        <taxon>Amygdaloideae</taxon>
        <taxon>Maleae</taxon>
        <taxon>Pyrus</taxon>
    </lineage>
</organism>
<dbReference type="Proteomes" id="UP000327157">
    <property type="component" value="Chromosome 7"/>
</dbReference>
<keyword evidence="2" id="KW-1185">Reference proteome</keyword>
<dbReference type="AlphaFoldDB" id="A0A5N5EV23"/>
<dbReference type="EMBL" id="SMOL01000781">
    <property type="protein sequence ID" value="KAB2594655.1"/>
    <property type="molecule type" value="Genomic_DNA"/>
</dbReference>
<proteinExistence type="predicted"/>
<gene>
    <name evidence="1" type="ORF">D8674_030105</name>
</gene>
<reference evidence="1 2" key="3">
    <citation type="submission" date="2019-11" db="EMBL/GenBank/DDBJ databases">
        <title>A de novo genome assembly of a pear dwarfing rootstock.</title>
        <authorList>
            <person name="Wang F."/>
            <person name="Wang J."/>
            <person name="Li S."/>
            <person name="Zhang Y."/>
            <person name="Fang M."/>
            <person name="Ma L."/>
            <person name="Zhao Y."/>
            <person name="Jiang S."/>
        </authorList>
    </citation>
    <scope>NUCLEOTIDE SEQUENCE [LARGE SCALE GENOMIC DNA]</scope>
    <source>
        <strain evidence="1">S2</strain>
        <tissue evidence="1">Leaf</tissue>
    </source>
</reference>
<reference evidence="1 2" key="1">
    <citation type="submission" date="2019-09" db="EMBL/GenBank/DDBJ databases">
        <authorList>
            <person name="Ou C."/>
        </authorList>
    </citation>
    <scope>NUCLEOTIDE SEQUENCE [LARGE SCALE GENOMIC DNA]</scope>
    <source>
        <strain evidence="1">S2</strain>
        <tissue evidence="1">Leaf</tissue>
    </source>
</reference>
<evidence type="ECO:0000313" key="2">
    <source>
        <dbReference type="Proteomes" id="UP000327157"/>
    </source>
</evidence>